<feature type="compositionally biased region" description="Basic residues" evidence="1">
    <location>
        <begin position="263"/>
        <end position="281"/>
    </location>
</feature>
<gene>
    <name evidence="2" type="ORF">BLNAU_276</name>
</gene>
<protein>
    <submittedName>
        <fullName evidence="2">Flagellar C1a complex subunit C1a-32</fullName>
    </submittedName>
</protein>
<dbReference type="Pfam" id="PF14769">
    <property type="entry name" value="CLAMP"/>
    <property type="match status" value="1"/>
</dbReference>
<evidence type="ECO:0000313" key="3">
    <source>
        <dbReference type="Proteomes" id="UP001281761"/>
    </source>
</evidence>
<dbReference type="EMBL" id="JARBJD010000001">
    <property type="protein sequence ID" value="KAK2964975.1"/>
    <property type="molecule type" value="Genomic_DNA"/>
</dbReference>
<keyword evidence="3" id="KW-1185">Reference proteome</keyword>
<keyword evidence="2" id="KW-0282">Flagellum</keyword>
<name>A0ABQ9YMI4_9EUKA</name>
<sequence length="281" mass="32682">MSRSLVWKDLNINQIEQILNIIDDREESERRLAELFDLSLEPEHSDGIILDFYYFNLVFAIEQNFTAEKLSTFFSLMKDTFYRSMDDPNINEDSALNMFKTSLIDHSVHRPPFSVQIFSFDDVEKIADFAVNSFFEHFKMYQYVFQPKEILSLTTTDIFRAITHPPSFPPLKESLPEEEVEEMMMVWTEEEPVDVLRDQLDDIDLSQLTPEIIQQVIKQALHAQVVGLKREQRKELDAVEEDLVNQVKNPSGLIGQEEETGKSGKKKPATPKDKKKKGKDE</sequence>
<reference evidence="2 3" key="1">
    <citation type="journal article" date="2022" name="bioRxiv">
        <title>Genomics of Preaxostyla Flagellates Illuminates Evolutionary Transitions and the Path Towards Mitochondrial Loss.</title>
        <authorList>
            <person name="Novak L.V.F."/>
            <person name="Treitli S.C."/>
            <person name="Pyrih J."/>
            <person name="Halakuc P."/>
            <person name="Pipaliya S.V."/>
            <person name="Vacek V."/>
            <person name="Brzon O."/>
            <person name="Soukal P."/>
            <person name="Eme L."/>
            <person name="Dacks J.B."/>
            <person name="Karnkowska A."/>
            <person name="Elias M."/>
            <person name="Hampl V."/>
        </authorList>
    </citation>
    <scope>NUCLEOTIDE SEQUENCE [LARGE SCALE GENOMIC DNA]</scope>
    <source>
        <strain evidence="2">NAU3</strain>
        <tissue evidence="2">Gut</tissue>
    </source>
</reference>
<dbReference type="Proteomes" id="UP001281761">
    <property type="component" value="Unassembled WGS sequence"/>
</dbReference>
<comment type="caution">
    <text evidence="2">The sequence shown here is derived from an EMBL/GenBank/DDBJ whole genome shotgun (WGS) entry which is preliminary data.</text>
</comment>
<dbReference type="PANTHER" id="PTHR28457:SF1">
    <property type="entry name" value="CILIA- AND FLAGELLA-ASSOCIATED PROTEIN 119"/>
    <property type="match status" value="1"/>
</dbReference>
<keyword evidence="2" id="KW-0969">Cilium</keyword>
<dbReference type="InterPro" id="IPR032727">
    <property type="entry name" value="CLAMP"/>
</dbReference>
<accession>A0ABQ9YMI4</accession>
<proteinExistence type="predicted"/>
<feature type="region of interest" description="Disordered" evidence="1">
    <location>
        <begin position="241"/>
        <end position="281"/>
    </location>
</feature>
<evidence type="ECO:0000256" key="1">
    <source>
        <dbReference type="SAM" id="MobiDB-lite"/>
    </source>
</evidence>
<dbReference type="PANTHER" id="PTHR28457">
    <property type="entry name" value="COILED-COIL DOMAIN-CONTAINING PROTEIN 189"/>
    <property type="match status" value="1"/>
</dbReference>
<keyword evidence="2" id="KW-0966">Cell projection</keyword>
<evidence type="ECO:0000313" key="2">
    <source>
        <dbReference type="EMBL" id="KAK2964975.1"/>
    </source>
</evidence>
<organism evidence="2 3">
    <name type="scientific">Blattamonas nauphoetae</name>
    <dbReference type="NCBI Taxonomy" id="2049346"/>
    <lineage>
        <taxon>Eukaryota</taxon>
        <taxon>Metamonada</taxon>
        <taxon>Preaxostyla</taxon>
        <taxon>Oxymonadida</taxon>
        <taxon>Blattamonas</taxon>
    </lineage>
</organism>